<reference evidence="2" key="1">
    <citation type="journal article" date="2013" name="Stand. Genomic Sci.">
        <title>Complete genome sequence of the halophilic bacterium Spirochaeta africana type strain (Z-7692(T)) from the alkaline Lake Magadi in the East African Rift.</title>
        <authorList>
            <person name="Liolos K."/>
            <person name="Abt B."/>
            <person name="Scheuner C."/>
            <person name="Teshima H."/>
            <person name="Held B."/>
            <person name="Lapidus A."/>
            <person name="Nolan M."/>
            <person name="Lucas S."/>
            <person name="Deshpande S."/>
            <person name="Cheng J.F."/>
            <person name="Tapia R."/>
            <person name="Goodwin L.A."/>
            <person name="Pitluck S."/>
            <person name="Pagani I."/>
            <person name="Ivanova N."/>
            <person name="Mavromatis K."/>
            <person name="Mikhailova N."/>
            <person name="Huntemann M."/>
            <person name="Pati A."/>
            <person name="Chen A."/>
            <person name="Palaniappan K."/>
            <person name="Land M."/>
            <person name="Rohde M."/>
            <person name="Tindall B.J."/>
            <person name="Detter J.C."/>
            <person name="Goker M."/>
            <person name="Bristow J."/>
            <person name="Eisen J.A."/>
            <person name="Markowitz V."/>
            <person name="Hugenholtz P."/>
            <person name="Woyke T."/>
            <person name="Klenk H.P."/>
            <person name="Kyrpides N.C."/>
        </authorList>
    </citation>
    <scope>NUCLEOTIDE SEQUENCE</scope>
    <source>
        <strain evidence="2">ATCC 700263 / DSM 8902 / Z-7692</strain>
    </source>
</reference>
<keyword evidence="2" id="KW-1185">Reference proteome</keyword>
<dbReference type="EMBL" id="CP003282">
    <property type="protein sequence ID" value="AFG38769.1"/>
    <property type="molecule type" value="Genomic_DNA"/>
</dbReference>
<proteinExistence type="predicted"/>
<accession>H9UMM6</accession>
<evidence type="ECO:0000313" key="1">
    <source>
        <dbReference type="EMBL" id="AFG38769.1"/>
    </source>
</evidence>
<gene>
    <name evidence="1" type="ordered locus">Spiaf_2745</name>
</gene>
<sequence length="619" mass="67785">MATGLILLAAACSDAGMLMPNLDRQAEVTINPGRRGAIVRAGEPVSVELQVAPNSRIAEGPAPVLQVRLYDADGEEIARQEMSENVLGSASLPDMLLPDDLEDGYYELRYRLYQQERLVASTVRPIFLESAEYSLSGISVYPSRFEPDSQGILQLGIQQSGAAADPFIVWRFDGGVKAFGLLSEGMDEVQVQSPERDGVYTVRVDVYPAPPPDGVPFEFAGPRQQRGEVVVSSNQAARSYELQPRDSYYSLLRLNGNLRDIGMRNEAARTAGHFTMSGGGVAQLVIEQGRLGHRIPPDEYLQTTRAIFPGSGENAAPFTVTFRGRFGEAAEREDWIHTEGGPYVQLYSEAGQLHAVVGAERSRFSVQRSIIPADESVQWSFSYLVEGDTAYGMWLINGILIGVDSRPVPAGTAVEHRPEGDEGRTRIAAGVTGVLEEFGVYYRNSLHQPSINTGEFRRAMELQYPHTLIFAESFAGQEAEILGEQEVAARGAVLRIAPGESVQLPDVFFRSSDVIFELLFSDPDPAGYGMVQIQGLDESASAEELQVPLQQDMQLRIGREDDQLIVRGQPEQRVQVSAVRGVSVTITNRSDSDVVLGLRHVLARHAERSSSVSIFDPEN</sequence>
<evidence type="ECO:0000313" key="2">
    <source>
        <dbReference type="Proteomes" id="UP000007383"/>
    </source>
</evidence>
<dbReference type="AlphaFoldDB" id="H9UMM6"/>
<dbReference type="Proteomes" id="UP000007383">
    <property type="component" value="Chromosome"/>
</dbReference>
<protein>
    <submittedName>
        <fullName evidence="1">Uncharacterized protein</fullName>
    </submittedName>
</protein>
<dbReference type="STRING" id="889378.Spiaf_2745"/>
<name>H9UMM6_SPIAZ</name>
<dbReference type="KEGG" id="sfc:Spiaf_2745"/>
<organism evidence="1 2">
    <name type="scientific">Spirochaeta africana (strain ATCC 700263 / DSM 8902 / Z-7692)</name>
    <dbReference type="NCBI Taxonomy" id="889378"/>
    <lineage>
        <taxon>Bacteria</taxon>
        <taxon>Pseudomonadati</taxon>
        <taxon>Spirochaetota</taxon>
        <taxon>Spirochaetia</taxon>
        <taxon>Spirochaetales</taxon>
        <taxon>Spirochaetaceae</taxon>
        <taxon>Spirochaeta</taxon>
    </lineage>
</organism>
<dbReference type="PATRIC" id="fig|889378.3.peg.2718"/>
<dbReference type="HOGENOM" id="CLU_441379_0_0_12"/>